<feature type="domain" description="ABC1 atypical kinase-like" evidence="3">
    <location>
        <begin position="190"/>
        <end position="432"/>
    </location>
</feature>
<name>A0A0A6XA45_ACTUT</name>
<keyword evidence="2" id="KW-1133">Transmembrane helix</keyword>
<dbReference type="AlphaFoldDB" id="A0A0A6XA45"/>
<dbReference type="PANTHER" id="PTHR10566">
    <property type="entry name" value="CHAPERONE-ACTIVITY OF BC1 COMPLEX CABC1 -RELATED"/>
    <property type="match status" value="1"/>
</dbReference>
<dbReference type="Proteomes" id="UP000054537">
    <property type="component" value="Unassembled WGS sequence"/>
</dbReference>
<keyword evidence="5" id="KW-1185">Reference proteome</keyword>
<dbReference type="eggNOG" id="COG0661">
    <property type="taxonomic scope" value="Bacteria"/>
</dbReference>
<evidence type="ECO:0000313" key="5">
    <source>
        <dbReference type="Proteomes" id="UP000054537"/>
    </source>
</evidence>
<dbReference type="Pfam" id="PF03109">
    <property type="entry name" value="ABC1"/>
    <property type="match status" value="1"/>
</dbReference>
<dbReference type="InterPro" id="IPR050154">
    <property type="entry name" value="UbiB_kinase"/>
</dbReference>
<dbReference type="InterPro" id="IPR004147">
    <property type="entry name" value="ABC1_dom"/>
</dbReference>
<feature type="transmembrane region" description="Helical" evidence="2">
    <location>
        <begin position="6"/>
        <end position="23"/>
    </location>
</feature>
<gene>
    <name evidence="4" type="ORF">MB27_14525</name>
</gene>
<sequence>MGEALLFVPFLVVTVLLFGAVIRRLLGVRVGPGRTLFAAVLAVVVTSPLLAGLAPPDPAAVTLTEGLLLMLASTGVATLIAMAALVILEVLLPTGSLPGPVEVWRGTRRRIARTRRYSQIVRIALRHGLGRFLRGRPPAGPSSAAARRRLARSLCAALDEGGVTFVKVGQLLSTRRDLLPAEFVDELTALQDRATPVPWEQIAAVLDSELGDRVFAGIEREPLAAASIAQVHAARLPDGTPVVVKVQRPGIATVVERDLDILLRLAGTLEARTSWGRSFGVRKLALGFAEALREELDFTVERDNLQTMAAALATSPQRGVRVPAAYPAVSSERVLVMGRLPGAALGTAEPLLAELGDDRRHALAAGLLDSLLDQVLVHGIFHADLHPGNLLVGADGTLGMLDLGSVGRLDTMTRNAVGRLLNAVGSGDAAGATDALLDLADHSGEVDERELQRAIGMLLVRYAAAGSSAGVAAVTALLRTFTSYGLGVPAPVAAVFRAFTTLEGTLRVLRPEFDLIGQARAVAGRRLAEMLDPRQVHRGVQEELIALLPMLRGLPRRLDRLGDTVESGRLRFNVRLFSDDQDRRLVTGLIQQTLLTVIGAAAGVMAAMLLGSDDGPRVSAHIGLFPLLGYSLLVVSAILVLRVLVVALRRD</sequence>
<protein>
    <submittedName>
        <fullName evidence="4">Ubiquinone biosynthesis protein UbiB</fullName>
    </submittedName>
</protein>
<feature type="transmembrane region" description="Helical" evidence="2">
    <location>
        <begin position="35"/>
        <end position="54"/>
    </location>
</feature>
<dbReference type="OrthoDB" id="9795390at2"/>
<reference evidence="4 5" key="1">
    <citation type="submission" date="2014-10" db="EMBL/GenBank/DDBJ databases">
        <title>Draft genome sequence of Actinoplanes utahensis NRRL 12052.</title>
        <authorList>
            <person name="Velasco-Bucheli B."/>
            <person name="del Cerro C."/>
            <person name="Hormigo D."/>
            <person name="Garcia J.L."/>
            <person name="Acebal C."/>
            <person name="Arroyo M."/>
            <person name="de la Mata I."/>
        </authorList>
    </citation>
    <scope>NUCLEOTIDE SEQUENCE [LARGE SCALE GENOMIC DNA]</scope>
    <source>
        <strain evidence="4 5">NRRL 12052</strain>
    </source>
</reference>
<dbReference type="SUPFAM" id="SSF56112">
    <property type="entry name" value="Protein kinase-like (PK-like)"/>
    <property type="match status" value="1"/>
</dbReference>
<dbReference type="InterPro" id="IPR011009">
    <property type="entry name" value="Kinase-like_dom_sf"/>
</dbReference>
<organism evidence="4 5">
    <name type="scientific">Actinoplanes utahensis</name>
    <dbReference type="NCBI Taxonomy" id="1869"/>
    <lineage>
        <taxon>Bacteria</taxon>
        <taxon>Bacillati</taxon>
        <taxon>Actinomycetota</taxon>
        <taxon>Actinomycetes</taxon>
        <taxon>Micromonosporales</taxon>
        <taxon>Micromonosporaceae</taxon>
        <taxon>Actinoplanes</taxon>
    </lineage>
</organism>
<evidence type="ECO:0000256" key="1">
    <source>
        <dbReference type="ARBA" id="ARBA00009670"/>
    </source>
</evidence>
<evidence type="ECO:0000259" key="3">
    <source>
        <dbReference type="Pfam" id="PF03109"/>
    </source>
</evidence>
<feature type="transmembrane region" description="Helical" evidence="2">
    <location>
        <begin position="624"/>
        <end position="648"/>
    </location>
</feature>
<feature type="transmembrane region" description="Helical" evidence="2">
    <location>
        <begin position="593"/>
        <end position="612"/>
    </location>
</feature>
<evidence type="ECO:0000256" key="2">
    <source>
        <dbReference type="SAM" id="Phobius"/>
    </source>
</evidence>
<dbReference type="CDD" id="cd05121">
    <property type="entry name" value="ABC1_ADCK3-like"/>
    <property type="match status" value="1"/>
</dbReference>
<keyword evidence="4" id="KW-0830">Ubiquinone</keyword>
<accession>A0A0A6XA45</accession>
<dbReference type="STRING" id="1869.MB27_14525"/>
<proteinExistence type="inferred from homology"/>
<keyword evidence="2" id="KW-0812">Transmembrane</keyword>
<dbReference type="RefSeq" id="WP_043524954.1">
    <property type="nucleotide sequence ID" value="NZ_BAABKU010000012.1"/>
</dbReference>
<feature type="transmembrane region" description="Helical" evidence="2">
    <location>
        <begin position="66"/>
        <end position="88"/>
    </location>
</feature>
<evidence type="ECO:0000313" key="4">
    <source>
        <dbReference type="EMBL" id="KHD76987.1"/>
    </source>
</evidence>
<dbReference type="EMBL" id="JRTT01000014">
    <property type="protein sequence ID" value="KHD76987.1"/>
    <property type="molecule type" value="Genomic_DNA"/>
</dbReference>
<comment type="similarity">
    <text evidence="1">Belongs to the protein kinase superfamily. ADCK protein kinase family.</text>
</comment>
<comment type="caution">
    <text evidence="4">The sequence shown here is derived from an EMBL/GenBank/DDBJ whole genome shotgun (WGS) entry which is preliminary data.</text>
</comment>
<keyword evidence="2" id="KW-0472">Membrane</keyword>
<dbReference type="PANTHER" id="PTHR10566:SF113">
    <property type="entry name" value="PROTEIN ACTIVITY OF BC1 COMPLEX KINASE 7, CHLOROPLASTIC"/>
    <property type="match status" value="1"/>
</dbReference>